<dbReference type="AlphaFoldDB" id="A0A7J8IM36"/>
<reference evidence="1 2" key="1">
    <citation type="journal article" date="2020" name="Nature">
        <title>Six reference-quality genomes reveal evolution of bat adaptations.</title>
        <authorList>
            <person name="Jebb D."/>
            <person name="Huang Z."/>
            <person name="Pippel M."/>
            <person name="Hughes G.M."/>
            <person name="Lavrichenko K."/>
            <person name="Devanna P."/>
            <person name="Winkler S."/>
            <person name="Jermiin L.S."/>
            <person name="Skirmuntt E.C."/>
            <person name="Katzourakis A."/>
            <person name="Burkitt-Gray L."/>
            <person name="Ray D.A."/>
            <person name="Sullivan K.A.M."/>
            <person name="Roscito J.G."/>
            <person name="Kirilenko B.M."/>
            <person name="Davalos L.M."/>
            <person name="Corthals A.P."/>
            <person name="Power M.L."/>
            <person name="Jones G."/>
            <person name="Ransome R.D."/>
            <person name="Dechmann D.K.N."/>
            <person name="Locatelli A.G."/>
            <person name="Puechmaille S.J."/>
            <person name="Fedrigo O."/>
            <person name="Jarvis E.D."/>
            <person name="Hiller M."/>
            <person name="Vernes S.C."/>
            <person name="Myers E.W."/>
            <person name="Teeling E.C."/>
        </authorList>
    </citation>
    <scope>NUCLEOTIDE SEQUENCE [LARGE SCALE GENOMIC DNA]</scope>
    <source>
        <strain evidence="1">MRouAeg1</strain>
        <tissue evidence="1">Muscle</tissue>
    </source>
</reference>
<dbReference type="EMBL" id="JACASE010000003">
    <property type="protein sequence ID" value="KAF6485235.1"/>
    <property type="molecule type" value="Genomic_DNA"/>
</dbReference>
<evidence type="ECO:0000313" key="2">
    <source>
        <dbReference type="Proteomes" id="UP000593571"/>
    </source>
</evidence>
<proteinExistence type="predicted"/>
<comment type="caution">
    <text evidence="1">The sequence shown here is derived from an EMBL/GenBank/DDBJ whole genome shotgun (WGS) entry which is preliminary data.</text>
</comment>
<accession>A0A7J8IM36</accession>
<keyword evidence="2" id="KW-1185">Reference proteome</keyword>
<sequence>MQGPQTRIPGSEEGQLPGTWTWVGPGQARCLSHVLLSVQPGPGSRLSPWMVTHVLNHGCRFRGRGRWGSRPAHPAAFEGACSTECRLCLRSVAHSSPVAREAGRGLGSVAQPGVVSKDGLAARPLPAAAVHPVSAAADPLVQEVTDVGLCPIGGLGLGHPATSLRFGALGGDSGWWRHLPLGGPSED</sequence>
<protein>
    <submittedName>
        <fullName evidence="1">Uncharacterized protein</fullName>
    </submittedName>
</protein>
<gene>
    <name evidence="1" type="ORF">HJG63_010491</name>
</gene>
<name>A0A7J8IM36_ROUAE</name>
<organism evidence="1 2">
    <name type="scientific">Rousettus aegyptiacus</name>
    <name type="common">Egyptian fruit bat</name>
    <name type="synonym">Pteropus aegyptiacus</name>
    <dbReference type="NCBI Taxonomy" id="9407"/>
    <lineage>
        <taxon>Eukaryota</taxon>
        <taxon>Metazoa</taxon>
        <taxon>Chordata</taxon>
        <taxon>Craniata</taxon>
        <taxon>Vertebrata</taxon>
        <taxon>Euteleostomi</taxon>
        <taxon>Mammalia</taxon>
        <taxon>Eutheria</taxon>
        <taxon>Laurasiatheria</taxon>
        <taxon>Chiroptera</taxon>
        <taxon>Yinpterochiroptera</taxon>
        <taxon>Pteropodoidea</taxon>
        <taxon>Pteropodidae</taxon>
        <taxon>Rousettinae</taxon>
        <taxon>Rousettus</taxon>
    </lineage>
</organism>
<evidence type="ECO:0000313" key="1">
    <source>
        <dbReference type="EMBL" id="KAF6485235.1"/>
    </source>
</evidence>
<dbReference type="Proteomes" id="UP000593571">
    <property type="component" value="Unassembled WGS sequence"/>
</dbReference>